<dbReference type="InterPro" id="IPR012336">
    <property type="entry name" value="Thioredoxin-like_fold"/>
</dbReference>
<feature type="chain" id="PRO_5020652966" description="Thioredoxin domain-containing protein" evidence="2">
    <location>
        <begin position="30"/>
        <end position="501"/>
    </location>
</feature>
<dbReference type="RefSeq" id="WP_081126384.1">
    <property type="nucleotide sequence ID" value="NZ_LDOS01000001.1"/>
</dbReference>
<dbReference type="InterPro" id="IPR013766">
    <property type="entry name" value="Thioredoxin_domain"/>
</dbReference>
<dbReference type="PANTHER" id="PTHR46388">
    <property type="entry name" value="NHL REPEAT-CONTAINING PROTEIN 2"/>
    <property type="match status" value="1"/>
</dbReference>
<gene>
    <name evidence="4" type="ORF">B1806_07180</name>
</gene>
<dbReference type="OrthoDB" id="9811352at2"/>
<dbReference type="AlphaFoldDB" id="A0A4S3KNT8"/>
<name>A0A4S3KNT8_9GAMM</name>
<dbReference type="InterPro" id="IPR011042">
    <property type="entry name" value="6-blade_b-propeller_TolB-like"/>
</dbReference>
<dbReference type="Pfam" id="PF13905">
    <property type="entry name" value="Thioredoxin_8"/>
    <property type="match status" value="1"/>
</dbReference>
<dbReference type="EMBL" id="MWQO01000023">
    <property type="protein sequence ID" value="THD10635.1"/>
    <property type="molecule type" value="Genomic_DNA"/>
</dbReference>
<dbReference type="Pfam" id="PF01436">
    <property type="entry name" value="NHL"/>
    <property type="match status" value="1"/>
</dbReference>
<evidence type="ECO:0000313" key="4">
    <source>
        <dbReference type="EMBL" id="THD10635.1"/>
    </source>
</evidence>
<dbReference type="PANTHER" id="PTHR46388:SF2">
    <property type="entry name" value="NHL REPEAT-CONTAINING PROTEIN 2"/>
    <property type="match status" value="1"/>
</dbReference>
<dbReference type="Gene3D" id="3.40.30.10">
    <property type="entry name" value="Glutaredoxin"/>
    <property type="match status" value="1"/>
</dbReference>
<sequence>MLRMIRWIWLPLLAVLCVSVALAPRRALAAAVPLPPGAPWFNVSRPLTPNDLKGRVVLLDFFTPGCINCVHMLPDMARLEREFGARLLILGVNSPKFVASQRSSNIEGFIQRYDITHPVLTDKGMTLWNYYGVQAWPTLVLLNGQGGVVQQFIGEGDYRGIRAAVLQTIEQAQRAGTLVTAPLPLKPPLLSRAGLLQPGKVAVDARYVAVSDSGHNRVILLDHAGKVLRVFGSGVPGARDGAAGVAQFDGPQGLAFVGGALYVADTSNSLIRRIDLASGVVSTVAGDGRRVFGGSGMQPARSVPLNSPWGLEAVGDVLYVAMAGDHQVWAFDLRSDRIGPYAGTGAEGIDDGSRQSASFAQSSGFAYHAGTLYVADPESSSVRAIDLKTGRVRTLIGKGLFDFGLRNGRAGQALLQHDQGLAWQGGKLYIADTFNNAVRVLDPANDQVSTLATGLRQPGGLAVLDAGTLLVADTDANRIVTINVANGALHAWPLSGLPPAQ</sequence>
<comment type="caution">
    <text evidence="4">The sequence shown here is derived from an EMBL/GenBank/DDBJ whole genome shotgun (WGS) entry which is preliminary data.</text>
</comment>
<proteinExistence type="predicted"/>
<dbReference type="Proteomes" id="UP000307749">
    <property type="component" value="Unassembled WGS sequence"/>
</dbReference>
<evidence type="ECO:0000256" key="1">
    <source>
        <dbReference type="ARBA" id="ARBA00022737"/>
    </source>
</evidence>
<evidence type="ECO:0000259" key="3">
    <source>
        <dbReference type="PROSITE" id="PS51352"/>
    </source>
</evidence>
<dbReference type="InterPro" id="IPR036249">
    <property type="entry name" value="Thioredoxin-like_sf"/>
</dbReference>
<organism evidence="4 5">
    <name type="scientific">Metallibacterium scheffleri</name>
    <dbReference type="NCBI Taxonomy" id="993689"/>
    <lineage>
        <taxon>Bacteria</taxon>
        <taxon>Pseudomonadati</taxon>
        <taxon>Pseudomonadota</taxon>
        <taxon>Gammaproteobacteria</taxon>
        <taxon>Lysobacterales</taxon>
        <taxon>Rhodanobacteraceae</taxon>
        <taxon>Metallibacterium</taxon>
    </lineage>
</organism>
<evidence type="ECO:0000256" key="2">
    <source>
        <dbReference type="SAM" id="SignalP"/>
    </source>
</evidence>
<dbReference type="SUPFAM" id="SSF101898">
    <property type="entry name" value="NHL repeat"/>
    <property type="match status" value="1"/>
</dbReference>
<feature type="signal peptide" evidence="2">
    <location>
        <begin position="1"/>
        <end position="29"/>
    </location>
</feature>
<dbReference type="SUPFAM" id="SSF52833">
    <property type="entry name" value="Thioredoxin-like"/>
    <property type="match status" value="1"/>
</dbReference>
<dbReference type="PROSITE" id="PS51352">
    <property type="entry name" value="THIOREDOXIN_2"/>
    <property type="match status" value="1"/>
</dbReference>
<dbReference type="STRING" id="993689.GCA_002077135_01045"/>
<reference evidence="4 5" key="1">
    <citation type="submission" date="2017-02" db="EMBL/GenBank/DDBJ databases">
        <title>Whole genome sequencing of Metallibacterium scheffleri DSM 24874 (T).</title>
        <authorList>
            <person name="Kumar S."/>
            <person name="Patil P."/>
            <person name="Patil P.B."/>
        </authorList>
    </citation>
    <scope>NUCLEOTIDE SEQUENCE [LARGE SCALE GENOMIC DNA]</scope>
    <source>
        <strain evidence="4 5">DSM 24874</strain>
    </source>
</reference>
<accession>A0A4S3KNT8</accession>
<dbReference type="InterPro" id="IPR001258">
    <property type="entry name" value="NHL_repeat"/>
</dbReference>
<feature type="domain" description="Thioredoxin" evidence="3">
    <location>
        <begin position="21"/>
        <end position="170"/>
    </location>
</feature>
<keyword evidence="2" id="KW-0732">Signal</keyword>
<evidence type="ECO:0000313" key="5">
    <source>
        <dbReference type="Proteomes" id="UP000307749"/>
    </source>
</evidence>
<dbReference type="Gene3D" id="2.120.10.30">
    <property type="entry name" value="TolB, C-terminal domain"/>
    <property type="match status" value="2"/>
</dbReference>
<keyword evidence="5" id="KW-1185">Reference proteome</keyword>
<keyword evidence="1" id="KW-0677">Repeat</keyword>
<protein>
    <recommendedName>
        <fullName evidence="3">Thioredoxin domain-containing protein</fullName>
    </recommendedName>
</protein>